<dbReference type="GO" id="GO:0046872">
    <property type="term" value="F:metal ion binding"/>
    <property type="evidence" value="ECO:0007669"/>
    <property type="project" value="UniProtKB-KW"/>
</dbReference>
<dbReference type="AlphaFoldDB" id="A0A7S3BT91"/>
<keyword evidence="9" id="KW-0479">Metal-binding</keyword>
<sequence length="320" mass="35103">MYGSARIKELEGVTTFSKALREQLGEAGLRVGRQPVHTSVEAKDGTQKYLLRLADSRLVETVAIPALKSERQRLTACVSSQVGCPLRCTFCATGKGGFARNLQTYEIVDQVLTVEERMGRRVSNVVFMGMGEPMLNLKNVLPAIRCLNEDVGIGARHITLSTVGVPNTLRRLAEANLQTTLAVSLHAPNQRLREQLVPSAKAYPIEALLQDCAQYYAVTRRRVTFEYAMLGGVNDQPDHADELVQLLRRTRHGGAHVNLIPWNTVEGAVFQRPAVGAVRTFQRRLERAGLGCTIRASRGLDAAAACGQLRNAHQKEPLAA</sequence>
<dbReference type="InterPro" id="IPR007197">
    <property type="entry name" value="rSAM"/>
</dbReference>
<dbReference type="SFLD" id="SFLDS00029">
    <property type="entry name" value="Radical_SAM"/>
    <property type="match status" value="1"/>
</dbReference>
<name>A0A7S3BT91_9VIRI</name>
<dbReference type="CDD" id="cd01335">
    <property type="entry name" value="Radical_SAM"/>
    <property type="match status" value="1"/>
</dbReference>
<evidence type="ECO:0000259" key="12">
    <source>
        <dbReference type="PROSITE" id="PS51918"/>
    </source>
</evidence>
<keyword evidence="7" id="KW-0808">Transferase</keyword>
<dbReference type="SFLD" id="SFLDF00275">
    <property type="entry name" value="adenosine_C2_methyltransferase"/>
    <property type="match status" value="1"/>
</dbReference>
<evidence type="ECO:0000313" key="13">
    <source>
        <dbReference type="EMBL" id="CAE0144315.1"/>
    </source>
</evidence>
<dbReference type="Pfam" id="PF04055">
    <property type="entry name" value="Radical_SAM"/>
    <property type="match status" value="1"/>
</dbReference>
<dbReference type="PANTHER" id="PTHR30544:SF5">
    <property type="entry name" value="RADICAL SAM CORE DOMAIN-CONTAINING PROTEIN"/>
    <property type="match status" value="1"/>
</dbReference>
<keyword evidence="6" id="KW-0489">Methyltransferase</keyword>
<keyword evidence="11" id="KW-0411">Iron-sulfur</keyword>
<dbReference type="Gene3D" id="3.20.20.70">
    <property type="entry name" value="Aldolase class I"/>
    <property type="match status" value="1"/>
</dbReference>
<evidence type="ECO:0000256" key="4">
    <source>
        <dbReference type="ARBA" id="ARBA00022490"/>
    </source>
</evidence>
<dbReference type="SFLD" id="SFLDG01062">
    <property type="entry name" value="methyltransferase_(Class_A)"/>
    <property type="match status" value="1"/>
</dbReference>
<evidence type="ECO:0000256" key="8">
    <source>
        <dbReference type="ARBA" id="ARBA00022691"/>
    </source>
</evidence>
<accession>A0A7S3BT91</accession>
<evidence type="ECO:0000256" key="10">
    <source>
        <dbReference type="ARBA" id="ARBA00023004"/>
    </source>
</evidence>
<keyword evidence="3" id="KW-0004">4Fe-4S</keyword>
<dbReference type="InterPro" id="IPR040072">
    <property type="entry name" value="Methyltransferase_A"/>
</dbReference>
<dbReference type="GO" id="GO:0005737">
    <property type="term" value="C:cytoplasm"/>
    <property type="evidence" value="ECO:0007669"/>
    <property type="project" value="UniProtKB-SubCell"/>
</dbReference>
<proteinExistence type="inferred from homology"/>
<dbReference type="EMBL" id="HBHY01015221">
    <property type="protein sequence ID" value="CAE0144315.1"/>
    <property type="molecule type" value="Transcribed_RNA"/>
</dbReference>
<dbReference type="SUPFAM" id="SSF102114">
    <property type="entry name" value="Radical SAM enzymes"/>
    <property type="match status" value="1"/>
</dbReference>
<dbReference type="PANTHER" id="PTHR30544">
    <property type="entry name" value="23S RRNA METHYLTRANSFERASE"/>
    <property type="match status" value="1"/>
</dbReference>
<comment type="cofactor">
    <cofactor evidence="1">
        <name>[4Fe-4S] cluster</name>
        <dbReference type="ChEBI" id="CHEBI:49883"/>
    </cofactor>
</comment>
<dbReference type="HAMAP" id="MF_01849">
    <property type="entry name" value="RNA_methyltr_RlmN"/>
    <property type="match status" value="1"/>
</dbReference>
<feature type="domain" description="Radical SAM core" evidence="12">
    <location>
        <begin position="70"/>
        <end position="301"/>
    </location>
</feature>
<dbReference type="InterPro" id="IPR058240">
    <property type="entry name" value="rSAM_sf"/>
</dbReference>
<dbReference type="PROSITE" id="PS51918">
    <property type="entry name" value="RADICAL_SAM"/>
    <property type="match status" value="1"/>
</dbReference>
<evidence type="ECO:0000256" key="7">
    <source>
        <dbReference type="ARBA" id="ARBA00022679"/>
    </source>
</evidence>
<evidence type="ECO:0000256" key="11">
    <source>
        <dbReference type="ARBA" id="ARBA00023014"/>
    </source>
</evidence>
<dbReference type="GO" id="GO:0030488">
    <property type="term" value="P:tRNA methylation"/>
    <property type="evidence" value="ECO:0007669"/>
    <property type="project" value="InterPro"/>
</dbReference>
<dbReference type="GO" id="GO:0008173">
    <property type="term" value="F:RNA methyltransferase activity"/>
    <property type="evidence" value="ECO:0007669"/>
    <property type="project" value="InterPro"/>
</dbReference>
<evidence type="ECO:0000256" key="9">
    <source>
        <dbReference type="ARBA" id="ARBA00022723"/>
    </source>
</evidence>
<organism evidence="13">
    <name type="scientific">Prasinoderma singulare</name>
    <dbReference type="NCBI Taxonomy" id="676789"/>
    <lineage>
        <taxon>Eukaryota</taxon>
        <taxon>Viridiplantae</taxon>
        <taxon>Prasinodermophyta</taxon>
        <taxon>Prasinodermophyceae</taxon>
        <taxon>Prasinodermales</taxon>
        <taxon>Prasinodermaceae</taxon>
        <taxon>Prasinoderma</taxon>
    </lineage>
</organism>
<keyword evidence="8" id="KW-0949">S-adenosyl-L-methionine</keyword>
<dbReference type="FunFam" id="3.20.20.70:FF:000014">
    <property type="entry name" value="Probable dual-specificity RNA methyltransferase RlmN"/>
    <property type="match status" value="1"/>
</dbReference>
<evidence type="ECO:0000256" key="2">
    <source>
        <dbReference type="ARBA" id="ARBA00004496"/>
    </source>
</evidence>
<dbReference type="InterPro" id="IPR027492">
    <property type="entry name" value="RNA_MTrfase_RlmN"/>
</dbReference>
<gene>
    <name evidence="13" type="ORF">PSIN1315_LOCUS9802</name>
</gene>
<reference evidence="13" key="1">
    <citation type="submission" date="2021-01" db="EMBL/GenBank/DDBJ databases">
        <authorList>
            <person name="Corre E."/>
            <person name="Pelletier E."/>
            <person name="Niang G."/>
            <person name="Scheremetjew M."/>
            <person name="Finn R."/>
            <person name="Kale V."/>
            <person name="Holt S."/>
            <person name="Cochrane G."/>
            <person name="Meng A."/>
            <person name="Brown T."/>
            <person name="Cohen L."/>
        </authorList>
    </citation>
    <scope>NUCLEOTIDE SEQUENCE</scope>
    <source>
        <strain evidence="13">RCC927</strain>
    </source>
</reference>
<keyword evidence="10" id="KW-0408">Iron</keyword>
<dbReference type="InterPro" id="IPR004383">
    <property type="entry name" value="rRNA_lsu_MTrfase_RlmN/Cfr"/>
</dbReference>
<dbReference type="PIRSF" id="PIRSF006004">
    <property type="entry name" value="CHP00048"/>
    <property type="match status" value="1"/>
</dbReference>
<dbReference type="GO" id="GO:0070475">
    <property type="term" value="P:rRNA base methylation"/>
    <property type="evidence" value="ECO:0007669"/>
    <property type="project" value="InterPro"/>
</dbReference>
<evidence type="ECO:0000256" key="1">
    <source>
        <dbReference type="ARBA" id="ARBA00001966"/>
    </source>
</evidence>
<evidence type="ECO:0000256" key="6">
    <source>
        <dbReference type="ARBA" id="ARBA00022603"/>
    </source>
</evidence>
<keyword evidence="5" id="KW-0698">rRNA processing</keyword>
<comment type="subcellular location">
    <subcellularLocation>
        <location evidence="2">Cytoplasm</location>
    </subcellularLocation>
</comment>
<dbReference type="NCBIfam" id="TIGR00048">
    <property type="entry name" value="rRNA_mod_RlmN"/>
    <property type="match status" value="1"/>
</dbReference>
<protein>
    <recommendedName>
        <fullName evidence="12">Radical SAM core domain-containing protein</fullName>
    </recommendedName>
</protein>
<evidence type="ECO:0000256" key="5">
    <source>
        <dbReference type="ARBA" id="ARBA00022552"/>
    </source>
</evidence>
<evidence type="ECO:0000256" key="3">
    <source>
        <dbReference type="ARBA" id="ARBA00022485"/>
    </source>
</evidence>
<keyword evidence="4" id="KW-0963">Cytoplasm</keyword>
<dbReference type="GO" id="GO:0051539">
    <property type="term" value="F:4 iron, 4 sulfur cluster binding"/>
    <property type="evidence" value="ECO:0007669"/>
    <property type="project" value="UniProtKB-KW"/>
</dbReference>
<dbReference type="InterPro" id="IPR013785">
    <property type="entry name" value="Aldolase_TIM"/>
</dbReference>